<feature type="region of interest" description="Disordered" evidence="1">
    <location>
        <begin position="39"/>
        <end position="109"/>
    </location>
</feature>
<reference evidence="3" key="1">
    <citation type="submission" date="2015-09" db="EMBL/GenBank/DDBJ databases">
        <title>De novo assembly of Pectinophora gossypiella (Pink Bollworm) gut transcriptome.</title>
        <authorList>
            <person name="Tassone E.E."/>
        </authorList>
    </citation>
    <scope>NUCLEOTIDE SEQUENCE</scope>
</reference>
<dbReference type="OrthoDB" id="10265230at2759"/>
<feature type="non-terminal residue" evidence="3">
    <location>
        <position position="109"/>
    </location>
</feature>
<protein>
    <submittedName>
        <fullName evidence="3">Uncharacterized protein</fullName>
    </submittedName>
</protein>
<sequence>MRVHILVALLTAPCLVVHSRGKILRNNALMTKMISHFQQDNNLSVEPHRKKDNDNFSADQKQDRDYQKQDRETYQKPDYQKQDYQKQDYQKQDYQKQDYQKQDYQKQDY</sequence>
<feature type="chain" id="PRO_5009115489" evidence="2">
    <location>
        <begin position="22"/>
        <end position="109"/>
    </location>
</feature>
<evidence type="ECO:0000313" key="3">
    <source>
        <dbReference type="EMBL" id="JAT86158.1"/>
    </source>
</evidence>
<feature type="signal peptide" evidence="2">
    <location>
        <begin position="1"/>
        <end position="21"/>
    </location>
</feature>
<feature type="compositionally biased region" description="Basic and acidic residues" evidence="1">
    <location>
        <begin position="46"/>
        <end position="109"/>
    </location>
</feature>
<dbReference type="AlphaFoldDB" id="A0A1E1WGS1"/>
<evidence type="ECO:0000256" key="1">
    <source>
        <dbReference type="SAM" id="MobiDB-lite"/>
    </source>
</evidence>
<organism evidence="3">
    <name type="scientific">Pectinophora gossypiella</name>
    <name type="common">Cotton pink bollworm</name>
    <name type="synonym">Depressaria gossypiella</name>
    <dbReference type="NCBI Taxonomy" id="13191"/>
    <lineage>
        <taxon>Eukaryota</taxon>
        <taxon>Metazoa</taxon>
        <taxon>Ecdysozoa</taxon>
        <taxon>Arthropoda</taxon>
        <taxon>Hexapoda</taxon>
        <taxon>Insecta</taxon>
        <taxon>Pterygota</taxon>
        <taxon>Neoptera</taxon>
        <taxon>Endopterygota</taxon>
        <taxon>Lepidoptera</taxon>
        <taxon>Glossata</taxon>
        <taxon>Ditrysia</taxon>
        <taxon>Gelechioidea</taxon>
        <taxon>Gelechiidae</taxon>
        <taxon>Apatetrinae</taxon>
        <taxon>Pectinophora</taxon>
    </lineage>
</organism>
<proteinExistence type="predicted"/>
<evidence type="ECO:0000256" key="2">
    <source>
        <dbReference type="SAM" id="SignalP"/>
    </source>
</evidence>
<gene>
    <name evidence="3" type="ORF">g.11562</name>
</gene>
<name>A0A1E1WGS1_PECGO</name>
<keyword evidence="2" id="KW-0732">Signal</keyword>
<accession>A0A1E1WGS1</accession>
<dbReference type="EMBL" id="GDQN01004896">
    <property type="protein sequence ID" value="JAT86158.1"/>
    <property type="molecule type" value="Transcribed_RNA"/>
</dbReference>